<dbReference type="InterPro" id="IPR036390">
    <property type="entry name" value="WH_DNA-bd_sf"/>
</dbReference>
<evidence type="ECO:0000313" key="2">
    <source>
        <dbReference type="EMBL" id="PNG24373.1"/>
    </source>
</evidence>
<organism evidence="2 3">
    <name type="scientific">Methylocella silvestris</name>
    <dbReference type="NCBI Taxonomy" id="199596"/>
    <lineage>
        <taxon>Bacteria</taxon>
        <taxon>Pseudomonadati</taxon>
        <taxon>Pseudomonadota</taxon>
        <taxon>Alphaproteobacteria</taxon>
        <taxon>Hyphomicrobiales</taxon>
        <taxon>Beijerinckiaceae</taxon>
        <taxon>Methylocella</taxon>
    </lineage>
</organism>
<reference evidence="2 3" key="1">
    <citation type="submission" date="2017-10" db="EMBL/GenBank/DDBJ databases">
        <title>Genome announcement of Methylocella silvestris TVC from permafrost.</title>
        <authorList>
            <person name="Wang J."/>
            <person name="Geng K."/>
            <person name="Ul-Haque F."/>
            <person name="Crombie A.T."/>
            <person name="Street L.E."/>
            <person name="Wookey P.A."/>
            <person name="Murrell J.C."/>
            <person name="Pratscher J."/>
        </authorList>
    </citation>
    <scope>NUCLEOTIDE SEQUENCE [LARGE SCALE GENOMIC DNA]</scope>
    <source>
        <strain evidence="2 3">TVC</strain>
    </source>
</reference>
<accession>A0A2J7TC73</accession>
<dbReference type="Proteomes" id="UP000236286">
    <property type="component" value="Unassembled WGS sequence"/>
</dbReference>
<dbReference type="SUPFAM" id="SSF46785">
    <property type="entry name" value="Winged helix' DNA-binding domain"/>
    <property type="match status" value="2"/>
</dbReference>
<name>A0A2J7TC73_METSI</name>
<feature type="region of interest" description="Disordered" evidence="1">
    <location>
        <begin position="35"/>
        <end position="72"/>
    </location>
</feature>
<evidence type="ECO:0008006" key="4">
    <source>
        <dbReference type="Google" id="ProtNLM"/>
    </source>
</evidence>
<feature type="compositionally biased region" description="Low complexity" evidence="1">
    <location>
        <begin position="43"/>
        <end position="54"/>
    </location>
</feature>
<proteinExistence type="predicted"/>
<evidence type="ECO:0000313" key="3">
    <source>
        <dbReference type="Proteomes" id="UP000236286"/>
    </source>
</evidence>
<dbReference type="Gene3D" id="1.10.10.10">
    <property type="entry name" value="Winged helix-like DNA-binding domain superfamily/Winged helix DNA-binding domain"/>
    <property type="match status" value="2"/>
</dbReference>
<gene>
    <name evidence="2" type="ORF">CR492_18975</name>
</gene>
<protein>
    <recommendedName>
        <fullName evidence="4">HTH gntR-type domain-containing protein</fullName>
    </recommendedName>
</protein>
<dbReference type="InterPro" id="IPR036388">
    <property type="entry name" value="WH-like_DNA-bd_sf"/>
</dbReference>
<dbReference type="PANTHER" id="PTHR43537">
    <property type="entry name" value="TRANSCRIPTIONAL REGULATOR, GNTR FAMILY"/>
    <property type="match status" value="1"/>
</dbReference>
<dbReference type="AlphaFoldDB" id="A0A2J7TC73"/>
<evidence type="ECO:0000256" key="1">
    <source>
        <dbReference type="SAM" id="MobiDB-lite"/>
    </source>
</evidence>
<comment type="caution">
    <text evidence="2">The sequence shown here is derived from an EMBL/GenBank/DDBJ whole genome shotgun (WGS) entry which is preliminary data.</text>
</comment>
<dbReference type="EMBL" id="PDZR01000034">
    <property type="protein sequence ID" value="PNG24373.1"/>
    <property type="molecule type" value="Genomic_DNA"/>
</dbReference>
<dbReference type="PANTHER" id="PTHR43537:SF5">
    <property type="entry name" value="UXU OPERON TRANSCRIPTIONAL REGULATOR"/>
    <property type="match status" value="1"/>
</dbReference>
<sequence>MRHACVVDESRLLPSVVRVIDAPLGRIASAPPGLKVKKPEQVRGAGSRLGRSGSVAKIDCPPEPNDNSNPALNRKLGAEIALRLEEEFLSAGWSVGQVFGLQADIQRRYKIGRWALREAIRILEMRGSAVMRRGRGGGLTIADPAIENIMKPCALHLLTHRATREHFNQAKRLLTVVAGQLIARRGMEAQQLTAELGDSLSSDRAILTALAKTTRNPAFQFVEGIFRLVGGCRFMGGEQMSAARLAPTVAAIGEAHQEALPDVVSRLSSYASAQPQSELELLGWVRPDSSLNHCRYSAQLAFKILDYVIAQPLAKPVFLGSEWEMAEQYNYSLEVVRQASRILEDMGVIESRLGRNGGLFTRKPGEKEVSPQIFAYFAKQRVALSDAVDVLTAIEQQMSSEGVKDVAANPILDLFASMLKAYAGRAQSSNNV</sequence>